<evidence type="ECO:0000256" key="8">
    <source>
        <dbReference type="ARBA" id="ARBA00023136"/>
    </source>
</evidence>
<evidence type="ECO:0000259" key="11">
    <source>
        <dbReference type="Pfam" id="PF01578"/>
    </source>
</evidence>
<feature type="transmembrane region" description="Helical" evidence="10">
    <location>
        <begin position="120"/>
        <end position="140"/>
    </location>
</feature>
<feature type="transmembrane region" description="Helical" evidence="10">
    <location>
        <begin position="273"/>
        <end position="291"/>
    </location>
</feature>
<dbReference type="RefSeq" id="WP_017054551.1">
    <property type="nucleotide sequence ID" value="NZ_AJYW02000182.1"/>
</dbReference>
<evidence type="ECO:0000256" key="6">
    <source>
        <dbReference type="ARBA" id="ARBA00022748"/>
    </source>
</evidence>
<dbReference type="NCBIfam" id="TIGR00353">
    <property type="entry name" value="nrfE"/>
    <property type="match status" value="1"/>
</dbReference>
<feature type="transmembrane region" description="Helical" evidence="10">
    <location>
        <begin position="248"/>
        <end position="266"/>
    </location>
</feature>
<comment type="caution">
    <text evidence="13">The sequence shown here is derived from an EMBL/GenBank/DDBJ whole genome shotgun (WGS) entry which is preliminary data.</text>
</comment>
<keyword evidence="14" id="KW-1185">Reference proteome</keyword>
<keyword evidence="4" id="KW-0997">Cell inner membrane</keyword>
<keyword evidence="8 10" id="KW-0472">Membrane</keyword>
<keyword evidence="7 10" id="KW-1133">Transmembrane helix</keyword>
<reference evidence="13 14" key="1">
    <citation type="journal article" date="2012" name="Science">
        <title>Ecological populations of bacteria act as socially cohesive units of antibiotic production and resistance.</title>
        <authorList>
            <person name="Cordero O.X."/>
            <person name="Wildschutte H."/>
            <person name="Kirkup B."/>
            <person name="Proehl S."/>
            <person name="Ngo L."/>
            <person name="Hussain F."/>
            <person name="Le Roux F."/>
            <person name="Mincer T."/>
            <person name="Polz M.F."/>
        </authorList>
    </citation>
    <scope>NUCLEOTIDE SEQUENCE [LARGE SCALE GENOMIC DNA]</scope>
    <source>
        <strain evidence="13 14">FF-238</strain>
    </source>
</reference>
<comment type="subcellular location">
    <subcellularLocation>
        <location evidence="1">Cell inner membrane</location>
        <topology evidence="1">Multi-pass membrane protein</topology>
    </subcellularLocation>
</comment>
<sequence>MIGELGLFSLVLVACLSSIICVAIGWKRQQNSPIELSTVRSCTQLSALFSIVSIVLLGFAFYIDDFSISYVAAHSNTELPIFFKLAAVWGGHEGSLLFWVLTLGCWSGLITLNRRYPRAYLINVLWVMNGLIAVFAWFTLIASNPFVMSSVIPVEGRDLNPMLQDVGLIFHPPLLYLGYVGLSTVLAFAVAALLTPEIEYNWVKYCQPWCQSAWVFLTGGIILGSWWAYYELGWGGWWFWDPVENASLLPWLTSTALLHCLSVARYKRQLMKWAFSLSFITFSLSILGTFIVRSGVLTSVHAFAVDPGKGLTLLLILSLVLFGSFCLLLARGDEIKSEFITHFLSKSFVLLLANSLLIVAMIAVLVGTFYPMLFSLLGLGNISVGAPYFNTVFSPLALIALFIMGASPFISYYKQRKNVKQVVIITAIASIVVGVLLYQVQVEYSDWLVQLTWIIAVWVVLSHLYLLKFSLATSGRARSIAVNMAHIGVAVVCIGSAMNSEHSYELNRRMAPGTEVVFADWTIKHLDTELYIGPNYTSEKIWLEISGNNRTDIIIPERRHYQVRVMNMSEPAMKWFWHGDIYVTVGEKVDLKSYAVRIQYKAYVRWIWLGALLSILGVVLLLVKPKRSRENQQKTNTGPGFAK</sequence>
<feature type="transmembrane region" description="Helical" evidence="10">
    <location>
        <begin position="176"/>
        <end position="196"/>
    </location>
</feature>
<evidence type="ECO:0000313" key="14">
    <source>
        <dbReference type="Proteomes" id="UP000094165"/>
    </source>
</evidence>
<feature type="transmembrane region" description="Helical" evidence="10">
    <location>
        <begin position="6"/>
        <end position="24"/>
    </location>
</feature>
<dbReference type="PRINTS" id="PR01410">
    <property type="entry name" value="CCBIOGENESIS"/>
</dbReference>
<evidence type="ECO:0000256" key="1">
    <source>
        <dbReference type="ARBA" id="ARBA00004429"/>
    </source>
</evidence>
<feature type="domain" description="Cytochrome c assembly protein" evidence="11">
    <location>
        <begin position="89"/>
        <end position="294"/>
    </location>
</feature>
<feature type="transmembrane region" description="Helical" evidence="10">
    <location>
        <begin position="479"/>
        <end position="498"/>
    </location>
</feature>
<feature type="transmembrane region" description="Helical" evidence="10">
    <location>
        <begin position="603"/>
        <end position="623"/>
    </location>
</feature>
<comment type="similarity">
    <text evidence="2">Belongs to the CcmF/CycK/Ccl1/NrfE/CcsA family.</text>
</comment>
<comment type="function">
    <text evidence="9">Required for the biogenesis of c-type cytochromes. Possible subunit of a heme lyase.</text>
</comment>
<dbReference type="Proteomes" id="UP000094165">
    <property type="component" value="Unassembled WGS sequence"/>
</dbReference>
<dbReference type="PANTHER" id="PTHR43653">
    <property type="entry name" value="CYTOCHROME C ASSEMBLY PROTEIN-RELATED"/>
    <property type="match status" value="1"/>
</dbReference>
<evidence type="ECO:0000256" key="10">
    <source>
        <dbReference type="SAM" id="Phobius"/>
    </source>
</evidence>
<evidence type="ECO:0000256" key="9">
    <source>
        <dbReference type="ARBA" id="ARBA00037230"/>
    </source>
</evidence>
<dbReference type="PRINTS" id="PR01411">
    <property type="entry name" value="CCMFBIOGNSIS"/>
</dbReference>
<keyword evidence="5 10" id="KW-0812">Transmembrane</keyword>
<feature type="transmembrane region" description="Helical" evidence="10">
    <location>
        <begin position="311"/>
        <end position="330"/>
    </location>
</feature>
<protein>
    <submittedName>
        <fullName evidence="13">Cytochrome c nitrate reductase biogenesis protein NrfE</fullName>
    </submittedName>
</protein>
<gene>
    <name evidence="13" type="ORF">A130_06105</name>
</gene>
<evidence type="ECO:0000256" key="4">
    <source>
        <dbReference type="ARBA" id="ARBA00022519"/>
    </source>
</evidence>
<dbReference type="InterPro" id="IPR032523">
    <property type="entry name" value="CcmF_C"/>
</dbReference>
<accession>A0A1E5CWK8</accession>
<dbReference type="InterPro" id="IPR002541">
    <property type="entry name" value="Cyt_c_assembly"/>
</dbReference>
<dbReference type="AlphaFoldDB" id="A0A1E5CWK8"/>
<evidence type="ECO:0000259" key="12">
    <source>
        <dbReference type="Pfam" id="PF16327"/>
    </source>
</evidence>
<evidence type="ECO:0000256" key="7">
    <source>
        <dbReference type="ARBA" id="ARBA00022989"/>
    </source>
</evidence>
<organism evidence="13 14">
    <name type="scientific">Vibrio genomosp. F6 str. FF-238</name>
    <dbReference type="NCBI Taxonomy" id="1191298"/>
    <lineage>
        <taxon>Bacteria</taxon>
        <taxon>Pseudomonadati</taxon>
        <taxon>Pseudomonadota</taxon>
        <taxon>Gammaproteobacteria</taxon>
        <taxon>Vibrionales</taxon>
        <taxon>Vibrionaceae</taxon>
        <taxon>Vibrio</taxon>
    </lineage>
</organism>
<dbReference type="GO" id="GO:0017004">
    <property type="term" value="P:cytochrome complex assembly"/>
    <property type="evidence" value="ECO:0007669"/>
    <property type="project" value="UniProtKB-KW"/>
</dbReference>
<feature type="transmembrane region" description="Helical" evidence="10">
    <location>
        <begin position="45"/>
        <end position="63"/>
    </location>
</feature>
<dbReference type="InterPro" id="IPR003567">
    <property type="entry name" value="Cyt_c_biogenesis"/>
</dbReference>
<dbReference type="Pfam" id="PF16327">
    <property type="entry name" value="CcmF_C"/>
    <property type="match status" value="1"/>
</dbReference>
<dbReference type="PANTHER" id="PTHR43653:SF1">
    <property type="entry name" value="CYTOCHROME C-TYPE BIOGENESIS PROTEIN CCMF"/>
    <property type="match status" value="1"/>
</dbReference>
<dbReference type="EMBL" id="AJYW02000182">
    <property type="protein sequence ID" value="OEE74741.1"/>
    <property type="molecule type" value="Genomic_DNA"/>
</dbReference>
<evidence type="ECO:0000313" key="13">
    <source>
        <dbReference type="EMBL" id="OEE74741.1"/>
    </source>
</evidence>
<dbReference type="Pfam" id="PF01578">
    <property type="entry name" value="Cytochrom_C_asm"/>
    <property type="match status" value="1"/>
</dbReference>
<evidence type="ECO:0000256" key="2">
    <source>
        <dbReference type="ARBA" id="ARBA00009186"/>
    </source>
</evidence>
<dbReference type="NCBIfam" id="NF007691">
    <property type="entry name" value="PRK10369.1"/>
    <property type="match status" value="1"/>
</dbReference>
<evidence type="ECO:0000256" key="3">
    <source>
        <dbReference type="ARBA" id="ARBA00022475"/>
    </source>
</evidence>
<dbReference type="GO" id="GO:0015232">
    <property type="term" value="F:heme transmembrane transporter activity"/>
    <property type="evidence" value="ECO:0007669"/>
    <property type="project" value="InterPro"/>
</dbReference>
<feature type="transmembrane region" description="Helical" evidence="10">
    <location>
        <begin position="392"/>
        <end position="410"/>
    </location>
</feature>
<keyword evidence="3" id="KW-1003">Cell membrane</keyword>
<dbReference type="InterPro" id="IPR003568">
    <property type="entry name" value="Cyt_c_biogenesis_CcmF"/>
</dbReference>
<proteinExistence type="inferred from homology"/>
<evidence type="ECO:0000256" key="5">
    <source>
        <dbReference type="ARBA" id="ARBA00022692"/>
    </source>
</evidence>
<dbReference type="GO" id="GO:0005886">
    <property type="term" value="C:plasma membrane"/>
    <property type="evidence" value="ECO:0007669"/>
    <property type="project" value="UniProtKB-SubCell"/>
</dbReference>
<keyword evidence="6" id="KW-0201">Cytochrome c-type biogenesis</keyword>
<dbReference type="GO" id="GO:0020037">
    <property type="term" value="F:heme binding"/>
    <property type="evidence" value="ECO:0007669"/>
    <property type="project" value="InterPro"/>
</dbReference>
<feature type="domain" description="Cytochrome c-type biogenesis protein CcmF C-terminal" evidence="12">
    <location>
        <begin position="314"/>
        <end position="622"/>
    </location>
</feature>
<feature type="transmembrane region" description="Helical" evidence="10">
    <location>
        <begin position="351"/>
        <end position="372"/>
    </location>
</feature>
<feature type="transmembrane region" description="Helical" evidence="10">
    <location>
        <begin position="208"/>
        <end position="228"/>
    </location>
</feature>
<feature type="transmembrane region" description="Helical" evidence="10">
    <location>
        <begin position="422"/>
        <end position="441"/>
    </location>
</feature>
<feature type="transmembrane region" description="Helical" evidence="10">
    <location>
        <begin position="447"/>
        <end position="467"/>
    </location>
</feature>
<name>A0A1E5CWK8_9VIBR</name>
<feature type="transmembrane region" description="Helical" evidence="10">
    <location>
        <begin position="96"/>
        <end position="113"/>
    </location>
</feature>